<reference evidence="10" key="2">
    <citation type="journal article" date="2017" name="Front. Physiol.">
        <title>Identification and Expression Profiling of Chemosensory Genes in Dendrolimus punctatus Walker.</title>
        <authorList>
            <person name="Zhang S.F."/>
            <person name="Liu H.H."/>
            <person name="Kong X.B."/>
            <person name="Wang H.B."/>
            <person name="Liu F."/>
            <person name="Zhang Z."/>
        </authorList>
    </citation>
    <scope>NUCLEOTIDE SEQUENCE</scope>
</reference>
<reference evidence="10" key="1">
    <citation type="submission" date="2016-07" db="EMBL/GenBank/DDBJ databases">
        <authorList>
            <person name="Wan K."/>
            <person name="Booth B."/>
            <person name="Spirohn K."/>
            <person name="Hao T."/>
            <person name="Hu Y."/>
            <person name="Calderwood M."/>
            <person name="Hill D."/>
            <person name="Mohr S."/>
            <person name="Vidal M."/>
            <person name="Celniker S."/>
            <person name="Perrimon N."/>
        </authorList>
    </citation>
    <scope>NUCLEOTIDE SEQUENCE</scope>
</reference>
<dbReference type="PANTHER" id="PTHR21137:SF35">
    <property type="entry name" value="ODORANT RECEPTOR 19A-RELATED"/>
    <property type="match status" value="1"/>
</dbReference>
<dbReference type="Pfam" id="PF02949">
    <property type="entry name" value="7tm_6"/>
    <property type="match status" value="1"/>
</dbReference>
<evidence type="ECO:0000256" key="4">
    <source>
        <dbReference type="ARBA" id="ARBA00022692"/>
    </source>
</evidence>
<dbReference type="GO" id="GO:0005886">
    <property type="term" value="C:plasma membrane"/>
    <property type="evidence" value="ECO:0007669"/>
    <property type="project" value="UniProtKB-SubCell"/>
</dbReference>
<evidence type="ECO:0000256" key="5">
    <source>
        <dbReference type="ARBA" id="ARBA00022725"/>
    </source>
</evidence>
<dbReference type="AlphaFoldDB" id="A0A2K8GKT7"/>
<keyword evidence="8 10" id="KW-0675">Receptor</keyword>
<gene>
    <name evidence="10" type="primary">OR27</name>
</gene>
<evidence type="ECO:0000313" key="10">
    <source>
        <dbReference type="EMBL" id="ARO70249.1"/>
    </source>
</evidence>
<evidence type="ECO:0000256" key="8">
    <source>
        <dbReference type="ARBA" id="ARBA00023170"/>
    </source>
</evidence>
<keyword evidence="9" id="KW-0807">Transducer</keyword>
<organism evidence="10">
    <name type="scientific">Dendrolimus punctatus</name>
    <name type="common">masson pine moth</name>
    <dbReference type="NCBI Taxonomy" id="238572"/>
    <lineage>
        <taxon>Eukaryota</taxon>
        <taxon>Metazoa</taxon>
        <taxon>Ecdysozoa</taxon>
        <taxon>Arthropoda</taxon>
        <taxon>Hexapoda</taxon>
        <taxon>Insecta</taxon>
        <taxon>Pterygota</taxon>
        <taxon>Neoptera</taxon>
        <taxon>Endopterygota</taxon>
        <taxon>Lepidoptera</taxon>
        <taxon>Glossata</taxon>
        <taxon>Ditrysia</taxon>
        <taxon>Bombycoidea</taxon>
        <taxon>Lasiocampidae</taxon>
        <taxon>Dendrolimus</taxon>
    </lineage>
</organism>
<keyword evidence="5" id="KW-0552">Olfaction</keyword>
<keyword evidence="6" id="KW-1133">Transmembrane helix</keyword>
<evidence type="ECO:0000256" key="6">
    <source>
        <dbReference type="ARBA" id="ARBA00022989"/>
    </source>
</evidence>
<evidence type="ECO:0000256" key="3">
    <source>
        <dbReference type="ARBA" id="ARBA00022606"/>
    </source>
</evidence>
<evidence type="ECO:0000256" key="1">
    <source>
        <dbReference type="ARBA" id="ARBA00004651"/>
    </source>
</evidence>
<proteinExistence type="evidence at transcript level"/>
<keyword evidence="2" id="KW-1003">Cell membrane</keyword>
<evidence type="ECO:0000256" key="9">
    <source>
        <dbReference type="ARBA" id="ARBA00023224"/>
    </source>
</evidence>
<protein>
    <submittedName>
        <fullName evidence="10">Odorant Receptor 37</fullName>
    </submittedName>
</protein>
<accession>A0A2K8GKT7</accession>
<keyword evidence="4" id="KW-0812">Transmembrane</keyword>
<keyword evidence="7" id="KW-0472">Membrane</keyword>
<dbReference type="GO" id="GO:0007165">
    <property type="term" value="P:signal transduction"/>
    <property type="evidence" value="ECO:0007669"/>
    <property type="project" value="UniProtKB-KW"/>
</dbReference>
<evidence type="ECO:0000256" key="2">
    <source>
        <dbReference type="ARBA" id="ARBA00022475"/>
    </source>
</evidence>
<dbReference type="InterPro" id="IPR004117">
    <property type="entry name" value="7tm6_olfct_rcpt"/>
</dbReference>
<evidence type="ECO:0000256" key="7">
    <source>
        <dbReference type="ARBA" id="ARBA00023136"/>
    </source>
</evidence>
<keyword evidence="3" id="KW-0716">Sensory transduction</keyword>
<name>A0A2K8GKT7_9NEOP</name>
<dbReference type="GO" id="GO:0004984">
    <property type="term" value="F:olfactory receptor activity"/>
    <property type="evidence" value="ECO:0007669"/>
    <property type="project" value="InterPro"/>
</dbReference>
<dbReference type="EMBL" id="KX585356">
    <property type="protein sequence ID" value="ARO70249.1"/>
    <property type="molecule type" value="mRNA"/>
</dbReference>
<dbReference type="GO" id="GO:0005549">
    <property type="term" value="F:odorant binding"/>
    <property type="evidence" value="ECO:0007669"/>
    <property type="project" value="InterPro"/>
</dbReference>
<comment type="subcellular location">
    <subcellularLocation>
        <location evidence="1">Cell membrane</location>
        <topology evidence="1">Multi-pass membrane protein</topology>
    </subcellularLocation>
</comment>
<dbReference type="PANTHER" id="PTHR21137">
    <property type="entry name" value="ODORANT RECEPTOR"/>
    <property type="match status" value="1"/>
</dbReference>
<sequence>MKNFLFLLIRTQKPCTITAYGFTIINLRAFMKILSTAWSYFALLTTLYRK</sequence>